<dbReference type="RefSeq" id="WP_211756753.1">
    <property type="nucleotide sequence ID" value="NZ_JAERKF010000017.1"/>
</dbReference>
<reference evidence="1" key="1">
    <citation type="submission" date="2020-12" db="EMBL/GenBank/DDBJ databases">
        <authorList>
            <person name="Mcmullen J.G."/>
        </authorList>
    </citation>
    <scope>NUCLEOTIDE SEQUENCE</scope>
    <source>
        <strain evidence="1">Dm-2019-70</strain>
    </source>
</reference>
<dbReference type="InterPro" id="IPR008840">
    <property type="entry name" value="Sipho_Gp157"/>
</dbReference>
<evidence type="ECO:0000313" key="2">
    <source>
        <dbReference type="Proteomes" id="UP000676478"/>
    </source>
</evidence>
<dbReference type="EMBL" id="JAERKF010000017">
    <property type="protein sequence ID" value="MBS1011498.1"/>
    <property type="molecule type" value="Genomic_DNA"/>
</dbReference>
<proteinExistence type="predicted"/>
<dbReference type="Pfam" id="PF05565">
    <property type="entry name" value="Sipho_Gp157"/>
    <property type="match status" value="1"/>
</dbReference>
<reference evidence="1" key="2">
    <citation type="submission" date="2022-09" db="EMBL/GenBank/DDBJ databases">
        <title>Genome-inferred correspondence between phylogeny and metabolic traits in the wild Drosophila gut microbiome.</title>
        <authorList>
            <person name="Bueno E."/>
            <person name="Blow F."/>
            <person name="Douglas A.E."/>
        </authorList>
    </citation>
    <scope>NUCLEOTIDE SEQUENCE</scope>
    <source>
        <strain evidence="1">Dm-2019-70</strain>
    </source>
</reference>
<dbReference type="AlphaFoldDB" id="A0AA41JUB3"/>
<evidence type="ECO:0000313" key="1">
    <source>
        <dbReference type="EMBL" id="MBS1011498.1"/>
    </source>
</evidence>
<gene>
    <name evidence="1" type="ORF">JK167_11760</name>
</gene>
<organism evidence="1 2">
    <name type="scientific">Levilactobacillus brevis</name>
    <name type="common">Lactobacillus brevis</name>
    <dbReference type="NCBI Taxonomy" id="1580"/>
    <lineage>
        <taxon>Bacteria</taxon>
        <taxon>Bacillati</taxon>
        <taxon>Bacillota</taxon>
        <taxon>Bacilli</taxon>
        <taxon>Lactobacillales</taxon>
        <taxon>Lactobacillaceae</taxon>
        <taxon>Levilactobacillus</taxon>
    </lineage>
</organism>
<name>A0AA41JUB3_LEVBR</name>
<protein>
    <submittedName>
        <fullName evidence="1">Siphovirus Gp157 family protein</fullName>
    </submittedName>
</protein>
<dbReference type="Proteomes" id="UP000676478">
    <property type="component" value="Unassembled WGS sequence"/>
</dbReference>
<accession>A0AA41JUB3</accession>
<comment type="caution">
    <text evidence="1">The sequence shown here is derived from an EMBL/GenBank/DDBJ whole genome shotgun (WGS) entry which is preliminary data.</text>
</comment>
<sequence length="161" mass="17946">MNLYELEGNLLQVVELANSAKPEDQQLFADTIESLQDSIADKAIGYGKVINQLVADEKQLTDKIKHDQDRKRALSNNISRLKLALQHGMETAGKDKIKDIDLSIWIQNNPVSVAVTDDKLIPGEFTEVEKKLNKTAIKQALNDGEEVPGAKLVQTRSIRIK</sequence>